<protein>
    <recommendedName>
        <fullName evidence="1">non-specific serine/threonine protein kinase</fullName>
        <ecNumber evidence="1">2.7.11.1</ecNumber>
    </recommendedName>
</protein>
<reference evidence="10" key="1">
    <citation type="journal article" date="2019" name="Int. J. Syst. Evol. Microbiol.">
        <title>The Global Catalogue of Microorganisms (GCM) 10K type strain sequencing project: providing services to taxonomists for standard genome sequencing and annotation.</title>
        <authorList>
            <consortium name="The Broad Institute Genomics Platform"/>
            <consortium name="The Broad Institute Genome Sequencing Center for Infectious Disease"/>
            <person name="Wu L."/>
            <person name="Ma J."/>
        </authorList>
    </citation>
    <scope>NUCLEOTIDE SEQUENCE [LARGE SCALE GENOMIC DNA]</scope>
    <source>
        <strain evidence="10">YIM 94188</strain>
    </source>
</reference>
<dbReference type="Gene3D" id="1.10.510.10">
    <property type="entry name" value="Transferase(Phosphotransferase) domain 1"/>
    <property type="match status" value="1"/>
</dbReference>
<evidence type="ECO:0000313" key="10">
    <source>
        <dbReference type="Proteomes" id="UP001596072"/>
    </source>
</evidence>
<evidence type="ECO:0000256" key="1">
    <source>
        <dbReference type="ARBA" id="ARBA00012513"/>
    </source>
</evidence>
<sequence length="328" mass="34402">MSQQAPRLAEHVRDRGPLPADHAALLLLPVAESLAAAHLTTGAHGAVSPSAVLLADGASASLLEAGGVAADPAFTAPEIVAGARPDTRADVWSLAGVLLHATTGRTPYADPVRPRDGGWLRPIIELGLLPDPRGRPSMADVVAYLRARIPEPGHEPAAKRASGVALAIIGAGVVALLAVLGTTLLLAGDQDDDRATDGRSDATSPAPRVGATSAPELPPPSATPVAPTALQLEQFARTYVRTASTDPQRGYARLTRAYQQASPRYHEVWSAIEAPEILDLSADPDALTVRYTYRYTLPDGEQRTEEVTLRLVQRAGRLLIAGGSARRL</sequence>
<evidence type="ECO:0000256" key="5">
    <source>
        <dbReference type="ARBA" id="ARBA00022840"/>
    </source>
</evidence>
<dbReference type="Proteomes" id="UP001596072">
    <property type="component" value="Unassembled WGS sequence"/>
</dbReference>
<gene>
    <name evidence="9" type="ORF">ACFPQB_17955</name>
</gene>
<name>A0ABW0ZQG9_9ACTN</name>
<keyword evidence="4" id="KW-0418">Kinase</keyword>
<dbReference type="InterPro" id="IPR000719">
    <property type="entry name" value="Prot_kinase_dom"/>
</dbReference>
<keyword evidence="10" id="KW-1185">Reference proteome</keyword>
<evidence type="ECO:0000259" key="8">
    <source>
        <dbReference type="PROSITE" id="PS50011"/>
    </source>
</evidence>
<evidence type="ECO:0000256" key="6">
    <source>
        <dbReference type="SAM" id="MobiDB-lite"/>
    </source>
</evidence>
<dbReference type="InterPro" id="IPR011009">
    <property type="entry name" value="Kinase-like_dom_sf"/>
</dbReference>
<keyword evidence="7" id="KW-0472">Membrane</keyword>
<dbReference type="RefSeq" id="WP_378527581.1">
    <property type="nucleotide sequence ID" value="NZ_JBHSNS010000010.1"/>
</dbReference>
<dbReference type="PROSITE" id="PS50011">
    <property type="entry name" value="PROTEIN_KINASE_DOM"/>
    <property type="match status" value="1"/>
</dbReference>
<dbReference type="InterPro" id="IPR050660">
    <property type="entry name" value="NEK_Ser/Thr_kinase"/>
</dbReference>
<comment type="caution">
    <text evidence="9">The sequence shown here is derived from an EMBL/GenBank/DDBJ whole genome shotgun (WGS) entry which is preliminary data.</text>
</comment>
<keyword evidence="3" id="KW-0547">Nucleotide-binding</keyword>
<dbReference type="SUPFAM" id="SSF56112">
    <property type="entry name" value="Protein kinase-like (PK-like)"/>
    <property type="match status" value="1"/>
</dbReference>
<dbReference type="PANTHER" id="PTHR43671">
    <property type="entry name" value="SERINE/THREONINE-PROTEIN KINASE NEK"/>
    <property type="match status" value="1"/>
</dbReference>
<evidence type="ECO:0000256" key="3">
    <source>
        <dbReference type="ARBA" id="ARBA00022741"/>
    </source>
</evidence>
<evidence type="ECO:0000256" key="7">
    <source>
        <dbReference type="SAM" id="Phobius"/>
    </source>
</evidence>
<feature type="domain" description="Protein kinase" evidence="8">
    <location>
        <begin position="1"/>
        <end position="169"/>
    </location>
</feature>
<evidence type="ECO:0000256" key="4">
    <source>
        <dbReference type="ARBA" id="ARBA00022777"/>
    </source>
</evidence>
<keyword evidence="2" id="KW-0808">Transferase</keyword>
<feature type="region of interest" description="Disordered" evidence="6">
    <location>
        <begin position="189"/>
        <end position="225"/>
    </location>
</feature>
<feature type="transmembrane region" description="Helical" evidence="7">
    <location>
        <begin position="164"/>
        <end position="187"/>
    </location>
</feature>
<proteinExistence type="predicted"/>
<keyword evidence="7" id="KW-1133">Transmembrane helix</keyword>
<dbReference type="EC" id="2.7.11.1" evidence="1"/>
<keyword evidence="7" id="KW-0812">Transmembrane</keyword>
<dbReference type="EMBL" id="JBHSNS010000010">
    <property type="protein sequence ID" value="MFC5730810.1"/>
    <property type="molecule type" value="Genomic_DNA"/>
</dbReference>
<evidence type="ECO:0000313" key="9">
    <source>
        <dbReference type="EMBL" id="MFC5730810.1"/>
    </source>
</evidence>
<evidence type="ECO:0000256" key="2">
    <source>
        <dbReference type="ARBA" id="ARBA00022679"/>
    </source>
</evidence>
<dbReference type="PANTHER" id="PTHR43671:SF13">
    <property type="entry name" value="SERINE_THREONINE-PROTEIN KINASE NEK2"/>
    <property type="match status" value="1"/>
</dbReference>
<accession>A0ABW0ZQG9</accession>
<keyword evidence="5" id="KW-0067">ATP-binding</keyword>
<organism evidence="9 10">
    <name type="scientific">Nocardioides vastitatis</name>
    <dbReference type="NCBI Taxonomy" id="2568655"/>
    <lineage>
        <taxon>Bacteria</taxon>
        <taxon>Bacillati</taxon>
        <taxon>Actinomycetota</taxon>
        <taxon>Actinomycetes</taxon>
        <taxon>Propionibacteriales</taxon>
        <taxon>Nocardioidaceae</taxon>
        <taxon>Nocardioides</taxon>
    </lineage>
</organism>